<evidence type="ECO:0000256" key="1">
    <source>
        <dbReference type="SAM" id="MobiDB-lite"/>
    </source>
</evidence>
<evidence type="ECO:0000313" key="2">
    <source>
        <dbReference type="EMBL" id="RLN33311.1"/>
    </source>
</evidence>
<feature type="region of interest" description="Disordered" evidence="1">
    <location>
        <begin position="1"/>
        <end position="61"/>
    </location>
</feature>
<dbReference type="EMBL" id="PQIB02000002">
    <property type="protein sequence ID" value="RLN33311.1"/>
    <property type="molecule type" value="Genomic_DNA"/>
</dbReference>
<name>A0A3L6T4Y6_PANMI</name>
<evidence type="ECO:0000313" key="3">
    <source>
        <dbReference type="Proteomes" id="UP000275267"/>
    </source>
</evidence>
<proteinExistence type="predicted"/>
<accession>A0A3L6T4Y6</accession>
<comment type="caution">
    <text evidence="2">The sequence shown here is derived from an EMBL/GenBank/DDBJ whole genome shotgun (WGS) entry which is preliminary data.</text>
</comment>
<organism evidence="2 3">
    <name type="scientific">Panicum miliaceum</name>
    <name type="common">Proso millet</name>
    <name type="synonym">Broomcorn millet</name>
    <dbReference type="NCBI Taxonomy" id="4540"/>
    <lineage>
        <taxon>Eukaryota</taxon>
        <taxon>Viridiplantae</taxon>
        <taxon>Streptophyta</taxon>
        <taxon>Embryophyta</taxon>
        <taxon>Tracheophyta</taxon>
        <taxon>Spermatophyta</taxon>
        <taxon>Magnoliopsida</taxon>
        <taxon>Liliopsida</taxon>
        <taxon>Poales</taxon>
        <taxon>Poaceae</taxon>
        <taxon>PACMAD clade</taxon>
        <taxon>Panicoideae</taxon>
        <taxon>Panicodae</taxon>
        <taxon>Paniceae</taxon>
        <taxon>Panicinae</taxon>
        <taxon>Panicum</taxon>
        <taxon>Panicum sect. Panicum</taxon>
    </lineage>
</organism>
<feature type="compositionally biased region" description="Basic residues" evidence="1">
    <location>
        <begin position="1"/>
        <end position="12"/>
    </location>
</feature>
<dbReference type="AlphaFoldDB" id="A0A3L6T4Y6"/>
<sequence>MEHHRSTSRSGRRGAAAGWVDSGGGMGKEWTLEGEESYEDGKGLGAMDVDLKDEGNGTDGLRPMHQHRAACHCPLPSGRSCWCREE</sequence>
<reference evidence="3" key="1">
    <citation type="journal article" date="2019" name="Nat. Commun.">
        <title>The genome of broomcorn millet.</title>
        <authorList>
            <person name="Zou C."/>
            <person name="Miki D."/>
            <person name="Li D."/>
            <person name="Tang Q."/>
            <person name="Xiao L."/>
            <person name="Rajput S."/>
            <person name="Deng P."/>
            <person name="Jia W."/>
            <person name="Huang R."/>
            <person name="Zhang M."/>
            <person name="Sun Y."/>
            <person name="Hu J."/>
            <person name="Fu X."/>
            <person name="Schnable P.S."/>
            <person name="Li F."/>
            <person name="Zhang H."/>
            <person name="Feng B."/>
            <person name="Zhu X."/>
            <person name="Liu R."/>
            <person name="Schnable J.C."/>
            <person name="Zhu J.-K."/>
            <person name="Zhang H."/>
        </authorList>
    </citation>
    <scope>NUCLEOTIDE SEQUENCE [LARGE SCALE GENOMIC DNA]</scope>
</reference>
<dbReference type="Proteomes" id="UP000275267">
    <property type="component" value="Unassembled WGS sequence"/>
</dbReference>
<gene>
    <name evidence="2" type="ORF">C2845_PM03G18440</name>
</gene>
<keyword evidence="3" id="KW-1185">Reference proteome</keyword>
<protein>
    <submittedName>
        <fullName evidence="2">Uncharacterized protein</fullName>
    </submittedName>
</protein>